<keyword evidence="5" id="KW-0460">Magnesium</keyword>
<comment type="catalytic activity">
    <reaction evidence="9">
        <text>DNA(n) + a 2'-deoxyribonucleoside 5'-triphosphate = DNA(n+1) + diphosphate</text>
        <dbReference type="Rhea" id="RHEA:22508"/>
        <dbReference type="Rhea" id="RHEA-COMP:17339"/>
        <dbReference type="Rhea" id="RHEA-COMP:17340"/>
        <dbReference type="ChEBI" id="CHEBI:33019"/>
        <dbReference type="ChEBI" id="CHEBI:61560"/>
        <dbReference type="ChEBI" id="CHEBI:173112"/>
        <dbReference type="EC" id="2.7.7.49"/>
    </reaction>
</comment>
<dbReference type="SUPFAM" id="SSF56672">
    <property type="entry name" value="DNA/RNA polymerases"/>
    <property type="match status" value="1"/>
</dbReference>
<dbReference type="InterPro" id="IPR000477">
    <property type="entry name" value="RT_dom"/>
</dbReference>
<accession>A0A4R3VMW0</accession>
<evidence type="ECO:0000259" key="10">
    <source>
        <dbReference type="PROSITE" id="PS50878"/>
    </source>
</evidence>
<keyword evidence="2" id="KW-0808">Transferase</keyword>
<feature type="domain" description="Reverse transcriptase" evidence="10">
    <location>
        <begin position="51"/>
        <end position="240"/>
    </location>
</feature>
<evidence type="ECO:0000256" key="5">
    <source>
        <dbReference type="ARBA" id="ARBA00022842"/>
    </source>
</evidence>
<protein>
    <recommendedName>
        <fullName evidence="1">RNA-directed DNA polymerase</fullName>
        <ecNumber evidence="1">2.7.7.49</ecNumber>
    </recommendedName>
</protein>
<keyword evidence="6 11" id="KW-0695">RNA-directed DNA polymerase</keyword>
<dbReference type="PANTHER" id="PTHR34047">
    <property type="entry name" value="NUCLEAR INTRON MATURASE 1, MITOCHONDRIAL-RELATED"/>
    <property type="match status" value="1"/>
</dbReference>
<evidence type="ECO:0000256" key="2">
    <source>
        <dbReference type="ARBA" id="ARBA00022679"/>
    </source>
</evidence>
<comment type="similarity">
    <text evidence="8">Belongs to the bacterial reverse transcriptase family.</text>
</comment>
<dbReference type="InterPro" id="IPR030931">
    <property type="entry name" value="Group_II_RT_mat"/>
</dbReference>
<dbReference type="AlphaFoldDB" id="A0A4R3VMW0"/>
<dbReference type="Proteomes" id="UP000295197">
    <property type="component" value="Unassembled WGS sequence"/>
</dbReference>
<gene>
    <name evidence="11" type="ORF">EDC17_10751</name>
</gene>
<reference evidence="11 12" key="1">
    <citation type="submission" date="2019-03" db="EMBL/GenBank/DDBJ databases">
        <title>Genomic Encyclopedia of Type Strains, Phase IV (KMG-IV): sequencing the most valuable type-strain genomes for metagenomic binning, comparative biology and taxonomic classification.</title>
        <authorList>
            <person name="Goeker M."/>
        </authorList>
    </citation>
    <scope>NUCLEOTIDE SEQUENCE [LARGE SCALE GENOMIC DNA]</scope>
    <source>
        <strain evidence="11 12">DSM 22362</strain>
    </source>
</reference>
<evidence type="ECO:0000256" key="9">
    <source>
        <dbReference type="ARBA" id="ARBA00048173"/>
    </source>
</evidence>
<dbReference type="GO" id="GO:0003723">
    <property type="term" value="F:RNA binding"/>
    <property type="evidence" value="ECO:0007669"/>
    <property type="project" value="InterPro"/>
</dbReference>
<evidence type="ECO:0000313" key="11">
    <source>
        <dbReference type="EMBL" id="TCV05351.1"/>
    </source>
</evidence>
<name>A0A4R3VMW0_9SPHI</name>
<evidence type="ECO:0000256" key="8">
    <source>
        <dbReference type="ARBA" id="ARBA00034120"/>
    </source>
</evidence>
<dbReference type="Pfam" id="PF00078">
    <property type="entry name" value="RVT_1"/>
    <property type="match status" value="1"/>
</dbReference>
<evidence type="ECO:0000313" key="12">
    <source>
        <dbReference type="Proteomes" id="UP000295197"/>
    </source>
</evidence>
<dbReference type="InterPro" id="IPR043502">
    <property type="entry name" value="DNA/RNA_pol_sf"/>
</dbReference>
<dbReference type="PANTHER" id="PTHR34047:SF8">
    <property type="entry name" value="PROTEIN YKFC"/>
    <property type="match status" value="1"/>
</dbReference>
<dbReference type="EC" id="2.7.7.49" evidence="1"/>
<dbReference type="InterPro" id="IPR000123">
    <property type="entry name" value="Reverse_transcriptase_msDNA"/>
</dbReference>
<keyword evidence="12" id="KW-1185">Reference proteome</keyword>
<sequence>TNTRVDELLEQLLDRQNLNAAYLQVVGNGGAGGIDKMGVESLVDYLREHKEKLLTSIKQGSYYPSAVRRVEIPKDNGSTRMLGIPTIVDRLIQQGISQILTPIYEPEFSDHSYGFRPGRNAHQALLKCKTYIQQGYNYSVDMDLEKFFDTVNHSKLIELLSRTIKDGRLISLIHRYLRAGVEINGRTKVTTEGVPQGVPLSPLLSNIMLDELDKELESRGHKFVRYADDLMILCRSKRSA</sequence>
<evidence type="ECO:0000256" key="7">
    <source>
        <dbReference type="ARBA" id="ARBA00023118"/>
    </source>
</evidence>
<organism evidence="11 12">
    <name type="scientific">Sphingobacterium alimentarium</name>
    <dbReference type="NCBI Taxonomy" id="797292"/>
    <lineage>
        <taxon>Bacteria</taxon>
        <taxon>Pseudomonadati</taxon>
        <taxon>Bacteroidota</taxon>
        <taxon>Sphingobacteriia</taxon>
        <taxon>Sphingobacteriales</taxon>
        <taxon>Sphingobacteriaceae</taxon>
        <taxon>Sphingobacterium</taxon>
    </lineage>
</organism>
<dbReference type="RefSeq" id="WP_207895799.1">
    <property type="nucleotide sequence ID" value="NZ_SMBZ01000075.1"/>
</dbReference>
<keyword evidence="4" id="KW-0479">Metal-binding</keyword>
<evidence type="ECO:0000256" key="1">
    <source>
        <dbReference type="ARBA" id="ARBA00012493"/>
    </source>
</evidence>
<evidence type="ECO:0000256" key="6">
    <source>
        <dbReference type="ARBA" id="ARBA00022918"/>
    </source>
</evidence>
<dbReference type="PRINTS" id="PR00866">
    <property type="entry name" value="RNADNAPOLMS"/>
</dbReference>
<dbReference type="PROSITE" id="PS50878">
    <property type="entry name" value="RT_POL"/>
    <property type="match status" value="1"/>
</dbReference>
<feature type="non-terminal residue" evidence="11">
    <location>
        <position position="1"/>
    </location>
</feature>
<evidence type="ECO:0000256" key="3">
    <source>
        <dbReference type="ARBA" id="ARBA00022695"/>
    </source>
</evidence>
<dbReference type="GO" id="GO:0051607">
    <property type="term" value="P:defense response to virus"/>
    <property type="evidence" value="ECO:0007669"/>
    <property type="project" value="UniProtKB-KW"/>
</dbReference>
<dbReference type="EMBL" id="SMBZ01000075">
    <property type="protein sequence ID" value="TCV05351.1"/>
    <property type="molecule type" value="Genomic_DNA"/>
</dbReference>
<keyword evidence="7" id="KW-0051">Antiviral defense</keyword>
<dbReference type="GO" id="GO:0046872">
    <property type="term" value="F:metal ion binding"/>
    <property type="evidence" value="ECO:0007669"/>
    <property type="project" value="UniProtKB-KW"/>
</dbReference>
<keyword evidence="3" id="KW-0548">Nucleotidyltransferase</keyword>
<comment type="caution">
    <text evidence="11">The sequence shown here is derived from an EMBL/GenBank/DDBJ whole genome shotgun (WGS) entry which is preliminary data.</text>
</comment>
<evidence type="ECO:0000256" key="4">
    <source>
        <dbReference type="ARBA" id="ARBA00022723"/>
    </source>
</evidence>
<dbReference type="GO" id="GO:0003964">
    <property type="term" value="F:RNA-directed DNA polymerase activity"/>
    <property type="evidence" value="ECO:0007669"/>
    <property type="project" value="UniProtKB-KW"/>
</dbReference>
<dbReference type="InterPro" id="IPR051083">
    <property type="entry name" value="GrpII_Intron_Splice-Mob/Def"/>
</dbReference>
<proteinExistence type="inferred from homology"/>
<dbReference type="NCBIfam" id="TIGR04416">
    <property type="entry name" value="group_II_RT_mat"/>
    <property type="match status" value="1"/>
</dbReference>
<dbReference type="CDD" id="cd01651">
    <property type="entry name" value="RT_G2_intron"/>
    <property type="match status" value="1"/>
</dbReference>